<feature type="binding site" evidence="3">
    <location>
        <position position="185"/>
    </location>
    <ligand>
        <name>a divalent metal cation</name>
        <dbReference type="ChEBI" id="CHEBI:60240"/>
    </ligand>
</feature>
<keyword evidence="3" id="KW-0479">Metal-binding</keyword>
<dbReference type="GO" id="GO:0004341">
    <property type="term" value="F:gluconolactonase activity"/>
    <property type="evidence" value="ECO:0007669"/>
    <property type="project" value="TreeGrafter"/>
</dbReference>
<proteinExistence type="inferred from homology"/>
<organism evidence="5 6">
    <name type="scientific">Pontivivens insulae</name>
    <dbReference type="NCBI Taxonomy" id="1639689"/>
    <lineage>
        <taxon>Bacteria</taxon>
        <taxon>Pseudomonadati</taxon>
        <taxon>Pseudomonadota</taxon>
        <taxon>Alphaproteobacteria</taxon>
        <taxon>Rhodobacterales</taxon>
        <taxon>Paracoccaceae</taxon>
        <taxon>Pontivivens</taxon>
    </lineage>
</organism>
<keyword evidence="3" id="KW-0862">Zinc</keyword>
<feature type="binding site" evidence="3">
    <location>
        <position position="14"/>
    </location>
    <ligand>
        <name>a divalent metal cation</name>
        <dbReference type="ChEBI" id="CHEBI:60240"/>
    </ligand>
</feature>
<dbReference type="Proteomes" id="UP000244932">
    <property type="component" value="Unassembled WGS sequence"/>
</dbReference>
<feature type="binding site" evidence="3">
    <location>
        <position position="93"/>
    </location>
    <ligand>
        <name>substrate</name>
    </ligand>
</feature>
<dbReference type="InterPro" id="IPR005511">
    <property type="entry name" value="SMP-30"/>
</dbReference>
<comment type="similarity">
    <text evidence="1">Belongs to the SMP-30/CGR1 family.</text>
</comment>
<dbReference type="InterPro" id="IPR013658">
    <property type="entry name" value="SGL"/>
</dbReference>
<dbReference type="PANTHER" id="PTHR10907">
    <property type="entry name" value="REGUCALCIN"/>
    <property type="match status" value="1"/>
</dbReference>
<keyword evidence="5" id="KW-0378">Hydrolase</keyword>
<dbReference type="PRINTS" id="PR01790">
    <property type="entry name" value="SMP30FAMILY"/>
</dbReference>
<dbReference type="GO" id="GO:0050021">
    <property type="term" value="F:L-arabinonolactonase activity"/>
    <property type="evidence" value="ECO:0007669"/>
    <property type="project" value="UniProtKB-EC"/>
</dbReference>
<gene>
    <name evidence="5" type="primary">araB</name>
    <name evidence="5" type="ORF">POI8812_02797</name>
</gene>
<feature type="active site" description="Proton donor/acceptor" evidence="2">
    <location>
        <position position="185"/>
    </location>
</feature>
<evidence type="ECO:0000259" key="4">
    <source>
        <dbReference type="Pfam" id="PF08450"/>
    </source>
</evidence>
<evidence type="ECO:0000256" key="1">
    <source>
        <dbReference type="ARBA" id="ARBA00008853"/>
    </source>
</evidence>
<evidence type="ECO:0000256" key="2">
    <source>
        <dbReference type="PIRSR" id="PIRSR605511-1"/>
    </source>
</evidence>
<reference evidence="5 6" key="1">
    <citation type="submission" date="2018-03" db="EMBL/GenBank/DDBJ databases">
        <authorList>
            <person name="Keele B.F."/>
        </authorList>
    </citation>
    <scope>NUCLEOTIDE SEQUENCE [LARGE SCALE GENOMIC DNA]</scope>
    <source>
        <strain evidence="5 6">CeCT 8812</strain>
    </source>
</reference>
<name>A0A2R8AE20_9RHOB</name>
<comment type="cofactor">
    <cofactor evidence="3">
        <name>Zn(2+)</name>
        <dbReference type="ChEBI" id="CHEBI:29105"/>
    </cofactor>
    <text evidence="3">Binds 1 divalent metal cation per subunit.</text>
</comment>
<keyword evidence="6" id="KW-1185">Reference proteome</keyword>
<dbReference type="EMBL" id="OMKW01000003">
    <property type="protein sequence ID" value="SPF30459.1"/>
    <property type="molecule type" value="Genomic_DNA"/>
</dbReference>
<feature type="domain" description="SMP-30/Gluconolactonase/LRE-like region" evidence="4">
    <location>
        <begin position="12"/>
        <end position="241"/>
    </location>
</feature>
<feature type="binding site" evidence="3">
    <location>
        <position position="138"/>
    </location>
    <ligand>
        <name>a divalent metal cation</name>
        <dbReference type="ChEBI" id="CHEBI:60240"/>
    </ligand>
</feature>
<dbReference type="GO" id="GO:0005509">
    <property type="term" value="F:calcium ion binding"/>
    <property type="evidence" value="ECO:0007669"/>
    <property type="project" value="TreeGrafter"/>
</dbReference>
<dbReference type="InterPro" id="IPR011042">
    <property type="entry name" value="6-blade_b-propeller_TolB-like"/>
</dbReference>
<dbReference type="Pfam" id="PF08450">
    <property type="entry name" value="SGL"/>
    <property type="match status" value="1"/>
</dbReference>
<dbReference type="PANTHER" id="PTHR10907:SF47">
    <property type="entry name" value="REGUCALCIN"/>
    <property type="match status" value="1"/>
</dbReference>
<sequence length="276" mass="29999">MADIYDERLCRLGEGPFWHSERAELFWFDILSRKLHTKDQEWRFEDAHSAAALTTDGDLLVASETGLYLFDLETSGRKPVIAIEADNPVTRSNDGRVDPQGGFWIGTMGWNAEAGAGAIYRFYKGEVRCLFPGITISNSICFAPDGRRAYFSDTPTAQIMSVSLDPDGWPVGAPEVFVADAPGCDGAICDGEGFVWSARWGDSCIIRHAPDGGIDHIETLPAPQVTCPALSPDGVLYATTAYEGLDVQSRAGAPYSGATFEVCRGVPPRIESRVIL</sequence>
<evidence type="ECO:0000313" key="6">
    <source>
        <dbReference type="Proteomes" id="UP000244932"/>
    </source>
</evidence>
<evidence type="ECO:0000256" key="3">
    <source>
        <dbReference type="PIRSR" id="PIRSR605511-2"/>
    </source>
</evidence>
<dbReference type="AlphaFoldDB" id="A0A2R8AE20"/>
<feature type="binding site" evidence="3">
    <location>
        <position position="91"/>
    </location>
    <ligand>
        <name>substrate</name>
    </ligand>
</feature>
<protein>
    <submittedName>
        <fullName evidence="5">L-arabinolactonase</fullName>
        <ecNumber evidence="5">3.1.1.15</ecNumber>
    </submittedName>
</protein>
<dbReference type="EC" id="3.1.1.15" evidence="5"/>
<dbReference type="GO" id="GO:0019853">
    <property type="term" value="P:L-ascorbic acid biosynthetic process"/>
    <property type="evidence" value="ECO:0007669"/>
    <property type="project" value="TreeGrafter"/>
</dbReference>
<dbReference type="Gene3D" id="2.120.10.30">
    <property type="entry name" value="TolB, C-terminal domain"/>
    <property type="match status" value="1"/>
</dbReference>
<dbReference type="SUPFAM" id="SSF63829">
    <property type="entry name" value="Calcium-dependent phosphotriesterase"/>
    <property type="match status" value="1"/>
</dbReference>
<evidence type="ECO:0000313" key="5">
    <source>
        <dbReference type="EMBL" id="SPF30459.1"/>
    </source>
</evidence>
<accession>A0A2R8AE20</accession>